<evidence type="ECO:0000313" key="7">
    <source>
        <dbReference type="Proteomes" id="UP000646426"/>
    </source>
</evidence>
<dbReference type="PANTHER" id="PTHR12684:SF2">
    <property type="entry name" value="TRNA 2'-PHOSPHOTRANSFERASE 1"/>
    <property type="match status" value="1"/>
</dbReference>
<dbReference type="SUPFAM" id="SSF56399">
    <property type="entry name" value="ADP-ribosylation"/>
    <property type="match status" value="1"/>
</dbReference>
<name>A0A918SWL7_9GAMM</name>
<accession>A0A918SWL7</accession>
<dbReference type="Pfam" id="PF01885">
    <property type="entry name" value="PTS_2-RNA"/>
    <property type="match status" value="1"/>
</dbReference>
<comment type="similarity">
    <text evidence="1 5">Belongs to the KptA/TPT1 family.</text>
</comment>
<keyword evidence="7" id="KW-1185">Reference proteome</keyword>
<dbReference type="GO" id="GO:0003950">
    <property type="term" value="F:NAD+ poly-ADP-ribosyltransferase activity"/>
    <property type="evidence" value="ECO:0007669"/>
    <property type="project" value="InterPro"/>
</dbReference>
<dbReference type="InterPro" id="IPR022928">
    <property type="entry name" value="RNA_2'-PTrans_KptA"/>
</dbReference>
<gene>
    <name evidence="5 6" type="primary">kptA</name>
    <name evidence="6" type="ORF">GCM10007067_06640</name>
</gene>
<evidence type="ECO:0000256" key="4">
    <source>
        <dbReference type="ARBA" id="ARBA00025212"/>
    </source>
</evidence>
<proteinExistence type="inferred from homology"/>
<keyword evidence="2 5" id="KW-0808">Transferase</keyword>
<keyword evidence="3 5" id="KW-0520">NAD</keyword>
<dbReference type="InterPro" id="IPR042080">
    <property type="entry name" value="RNA_2'-PTrans_N"/>
</dbReference>
<protein>
    <recommendedName>
        <fullName evidence="5">Probable RNA 2'-phosphotransferase</fullName>
        <ecNumber evidence="5">2.7.1.-</ecNumber>
    </recommendedName>
</protein>
<dbReference type="GO" id="GO:0000215">
    <property type="term" value="F:tRNA 2'-phosphotransferase activity"/>
    <property type="evidence" value="ECO:0007669"/>
    <property type="project" value="TreeGrafter"/>
</dbReference>
<evidence type="ECO:0000256" key="3">
    <source>
        <dbReference type="ARBA" id="ARBA00023027"/>
    </source>
</evidence>
<comment type="caution">
    <text evidence="6">The sequence shown here is derived from an EMBL/GenBank/DDBJ whole genome shotgun (WGS) entry which is preliminary data.</text>
</comment>
<evidence type="ECO:0000256" key="2">
    <source>
        <dbReference type="ARBA" id="ARBA00022679"/>
    </source>
</evidence>
<evidence type="ECO:0000256" key="1">
    <source>
        <dbReference type="ARBA" id="ARBA00009836"/>
    </source>
</evidence>
<dbReference type="Gene3D" id="3.20.170.30">
    <property type="match status" value="1"/>
</dbReference>
<reference evidence="6" key="1">
    <citation type="journal article" date="2014" name="Int. J. Syst. Evol. Microbiol.">
        <title>Complete genome sequence of Corynebacterium casei LMG S-19264T (=DSM 44701T), isolated from a smear-ripened cheese.</title>
        <authorList>
            <consortium name="US DOE Joint Genome Institute (JGI-PGF)"/>
            <person name="Walter F."/>
            <person name="Albersmeier A."/>
            <person name="Kalinowski J."/>
            <person name="Ruckert C."/>
        </authorList>
    </citation>
    <scope>NUCLEOTIDE SEQUENCE</scope>
    <source>
        <strain evidence="6">KCTC 23077</strain>
    </source>
</reference>
<dbReference type="Proteomes" id="UP000646426">
    <property type="component" value="Unassembled WGS sequence"/>
</dbReference>
<dbReference type="HAMAP" id="MF_00299">
    <property type="entry name" value="KptA"/>
    <property type="match status" value="1"/>
</dbReference>
<dbReference type="NCBIfam" id="NF002014">
    <property type="entry name" value="PRK00819.1-4"/>
    <property type="match status" value="1"/>
</dbReference>
<dbReference type="EC" id="2.7.1.-" evidence="5"/>
<dbReference type="PANTHER" id="PTHR12684">
    <property type="entry name" value="PUTATIVE PHOSPHOTRANSFERASE"/>
    <property type="match status" value="1"/>
</dbReference>
<dbReference type="Gene3D" id="1.10.10.970">
    <property type="entry name" value="RNA 2'-phosphotransferase, Tpt1/KptA family, N-terminal domain"/>
    <property type="match status" value="1"/>
</dbReference>
<reference evidence="6" key="2">
    <citation type="submission" date="2020-09" db="EMBL/GenBank/DDBJ databases">
        <authorList>
            <person name="Sun Q."/>
            <person name="Kim S."/>
        </authorList>
    </citation>
    <scope>NUCLEOTIDE SEQUENCE</scope>
    <source>
        <strain evidence="6">KCTC 23077</strain>
    </source>
</reference>
<dbReference type="AlphaFoldDB" id="A0A918SWL7"/>
<dbReference type="GO" id="GO:0006388">
    <property type="term" value="P:tRNA splicing, via endonucleolytic cleavage and ligation"/>
    <property type="evidence" value="ECO:0007669"/>
    <property type="project" value="UniProtKB-UniRule"/>
</dbReference>
<evidence type="ECO:0000256" key="5">
    <source>
        <dbReference type="HAMAP-Rule" id="MF_00299"/>
    </source>
</evidence>
<dbReference type="InterPro" id="IPR042081">
    <property type="entry name" value="RNA_2'-PTrans_C"/>
</dbReference>
<evidence type="ECO:0000313" key="6">
    <source>
        <dbReference type="EMBL" id="GHA72743.1"/>
    </source>
</evidence>
<dbReference type="InterPro" id="IPR002745">
    <property type="entry name" value="Ptrans_KptA/Tpt1"/>
</dbReference>
<comment type="function">
    <text evidence="4 5">Removes the 2'-phosphate from RNA via an intermediate in which the phosphate is ADP-ribosylated by NAD followed by a presumed transesterification to release the RNA and generate ADP-ribose 1''-2''-cyclic phosphate (APPR&gt;P). May function as an ADP-ribosylase.</text>
</comment>
<dbReference type="EMBL" id="BMYD01000001">
    <property type="protein sequence ID" value="GHA72743.1"/>
    <property type="molecule type" value="Genomic_DNA"/>
</dbReference>
<organism evidence="6 7">
    <name type="scientific">Cognatilysobacter bugurensis</name>
    <dbReference type="NCBI Taxonomy" id="543356"/>
    <lineage>
        <taxon>Bacteria</taxon>
        <taxon>Pseudomonadati</taxon>
        <taxon>Pseudomonadota</taxon>
        <taxon>Gammaproteobacteria</taxon>
        <taxon>Lysobacterales</taxon>
        <taxon>Lysobacteraceae</taxon>
        <taxon>Cognatilysobacter</taxon>
    </lineage>
</organism>
<sequence length="183" mass="20262">MSKHLEAKSKFLSLVLRHKPGVIGLELDPHGWADVNRLVELATAHGTPLSRELVEEIVATSDKQRFALTPDRKRIRANQGHSVEVDLQLAPVRPPPLLFHGTASRFLAAIRDHGLMPRSRRHVHLSDSEATAATVGARHGRPVVLRVASEQMHAHGYHFYRSANGVWLTATVPVHYLDGPTEA</sequence>